<organism evidence="2 3">
    <name type="scientific">Cellvibrio mixtus</name>
    <dbReference type="NCBI Taxonomy" id="39650"/>
    <lineage>
        <taxon>Bacteria</taxon>
        <taxon>Pseudomonadati</taxon>
        <taxon>Pseudomonadota</taxon>
        <taxon>Gammaproteobacteria</taxon>
        <taxon>Cellvibrionales</taxon>
        <taxon>Cellvibrionaceae</taxon>
        <taxon>Cellvibrio</taxon>
    </lineage>
</organism>
<protein>
    <recommendedName>
        <fullName evidence="1">Transglycosylase SLT domain-containing protein</fullName>
    </recommendedName>
</protein>
<evidence type="ECO:0000259" key="1">
    <source>
        <dbReference type="Pfam" id="PF19489"/>
    </source>
</evidence>
<dbReference type="AlphaFoldDB" id="A0A266Q5E9"/>
<dbReference type="RefSeq" id="WP_078042850.1">
    <property type="nucleotide sequence ID" value="NZ_NHNI01000002.1"/>
</dbReference>
<dbReference type="SUPFAM" id="SSF53955">
    <property type="entry name" value="Lysozyme-like"/>
    <property type="match status" value="1"/>
</dbReference>
<dbReference type="PROSITE" id="PS51257">
    <property type="entry name" value="PROKAR_LIPOPROTEIN"/>
    <property type="match status" value="1"/>
</dbReference>
<evidence type="ECO:0000313" key="3">
    <source>
        <dbReference type="Proteomes" id="UP000216101"/>
    </source>
</evidence>
<accession>A0A266Q5E9</accession>
<dbReference type="Gene3D" id="1.10.530.10">
    <property type="match status" value="1"/>
</dbReference>
<dbReference type="CDD" id="cd00442">
    <property type="entry name" value="Lyz-like"/>
    <property type="match status" value="1"/>
</dbReference>
<feature type="domain" description="Transglycosylase SLT" evidence="1">
    <location>
        <begin position="15"/>
        <end position="196"/>
    </location>
</feature>
<name>A0A266Q5E9_9GAMM</name>
<dbReference type="Proteomes" id="UP000216101">
    <property type="component" value="Unassembled WGS sequence"/>
</dbReference>
<reference evidence="3" key="1">
    <citation type="submission" date="2017-05" db="EMBL/GenBank/DDBJ databases">
        <authorList>
            <person name="Barney B.M."/>
        </authorList>
    </citation>
    <scope>NUCLEOTIDE SEQUENCE [LARGE SCALE GENOMIC DNA]</scope>
    <source>
        <strain evidence="3">PSBB022</strain>
    </source>
</reference>
<keyword evidence="3" id="KW-1185">Reference proteome</keyword>
<dbReference type="InterPro" id="IPR023346">
    <property type="entry name" value="Lysozyme-like_dom_sf"/>
</dbReference>
<proteinExistence type="predicted"/>
<sequence>MSVKFALIGVFKLLCLGSLLTLVGCSSLPPSKPQDLCAIFDEKPSWYKASKKAEKRWGSSVPTMMSIMYQESQFKHNARPARTKILWVIPGPRPSDAYGYPQAKNATWNEYQKNSGNGWSRRDNFGDAIDFIGWYNKQSQIRSRINPGDSYNLYLAYHEGHGGFNRGTYQRKNWLTNTARKVESRAQQYDYQLRACEDRFKGSWWWPF</sequence>
<dbReference type="Pfam" id="PF19489">
    <property type="entry name" value="SLT_4"/>
    <property type="match status" value="1"/>
</dbReference>
<dbReference type="EMBL" id="NHNI01000002">
    <property type="protein sequence ID" value="OZY85107.1"/>
    <property type="molecule type" value="Genomic_DNA"/>
</dbReference>
<evidence type="ECO:0000313" key="2">
    <source>
        <dbReference type="EMBL" id="OZY85107.1"/>
    </source>
</evidence>
<dbReference type="InterPro" id="IPR045795">
    <property type="entry name" value="SLT_4"/>
</dbReference>
<gene>
    <name evidence="2" type="ORF">CBP51_18410</name>
</gene>
<comment type="caution">
    <text evidence="2">The sequence shown here is derived from an EMBL/GenBank/DDBJ whole genome shotgun (WGS) entry which is preliminary data.</text>
</comment>